<keyword evidence="4" id="KW-1185">Reference proteome</keyword>
<name>A0ABZ2J9M7_9CHLR</name>
<dbReference type="PANTHER" id="PTHR10625:SF10">
    <property type="entry name" value="HISTONE DEACETYLASE HDAC1"/>
    <property type="match status" value="1"/>
</dbReference>
<dbReference type="RefSeq" id="WP_338738558.1">
    <property type="nucleotide sequence ID" value="NZ_CP146612.1"/>
</dbReference>
<organism evidence="3 4">
    <name type="scientific">Candidatus Dehalogenimonas loeffleri</name>
    <dbReference type="NCBI Taxonomy" id="3127115"/>
    <lineage>
        <taxon>Bacteria</taxon>
        <taxon>Bacillati</taxon>
        <taxon>Chloroflexota</taxon>
        <taxon>Dehalococcoidia</taxon>
        <taxon>Dehalococcoidales</taxon>
        <taxon>Dehalococcoidaceae</taxon>
        <taxon>Dehalogenimonas</taxon>
    </lineage>
</organism>
<dbReference type="InterPro" id="IPR023801">
    <property type="entry name" value="His_deacetylse_dom"/>
</dbReference>
<evidence type="ECO:0000256" key="1">
    <source>
        <dbReference type="ARBA" id="ARBA00005947"/>
    </source>
</evidence>
<gene>
    <name evidence="3" type="ORF">V8247_02835</name>
</gene>
<accession>A0ABZ2J9M7</accession>
<sequence>MTTAIIYDQIFLKHNPGPLHPESPERLSAIMNHLTETGLLDRLTSLPARPAEPAELTAVHTADYLRMAEILGSNGGSLDVDTVLSADSWRTAVTAAGSAVAAVAAVTEGGVDGGCFVLSRPPGHHAFADRGSGFCLLNNVAVATRAALGKYGLGRAAIIDWDVHHGNGTQAIFEGDEAVFYVSLHQSPHYPGSGAASDTGRYHNQLNIPLPAGSGDQEYLNAFDKLVIPAIIRHCPDIILVSAGYDGHQADPLSAMNLSAAGFAGMTERVKKLAEEFCGGRLVLLLEGGYHPTATAESIAGTLRAMMGEFQ</sequence>
<protein>
    <submittedName>
        <fullName evidence="3">Histone deacetylase</fullName>
    </submittedName>
</protein>
<feature type="domain" description="Histone deacetylase" evidence="2">
    <location>
        <begin position="20"/>
        <end position="305"/>
    </location>
</feature>
<comment type="similarity">
    <text evidence="1">Belongs to the histone deacetylase family.</text>
</comment>
<reference evidence="3 4" key="1">
    <citation type="submission" date="2024-03" db="EMBL/GenBank/DDBJ databases">
        <title>A Dehalogenimonas Isolated from Estuarine Sediments Dihaloeliminates Chlorinated Alkanes.</title>
        <authorList>
            <person name="Yang Y."/>
            <person name="Wang H."/>
        </authorList>
    </citation>
    <scope>NUCLEOTIDE SEQUENCE [LARGE SCALE GENOMIC DNA]</scope>
    <source>
        <strain evidence="3 4">W</strain>
    </source>
</reference>
<evidence type="ECO:0000313" key="4">
    <source>
        <dbReference type="Proteomes" id="UP001375370"/>
    </source>
</evidence>
<dbReference type="CDD" id="cd09992">
    <property type="entry name" value="HDAC_classII"/>
    <property type="match status" value="1"/>
</dbReference>
<dbReference type="InterPro" id="IPR037138">
    <property type="entry name" value="His_deacetylse_dom_sf"/>
</dbReference>
<evidence type="ECO:0000313" key="3">
    <source>
        <dbReference type="EMBL" id="WWX25919.1"/>
    </source>
</evidence>
<evidence type="ECO:0000259" key="2">
    <source>
        <dbReference type="Pfam" id="PF00850"/>
    </source>
</evidence>
<dbReference type="Pfam" id="PF00850">
    <property type="entry name" value="Hist_deacetyl"/>
    <property type="match status" value="1"/>
</dbReference>
<dbReference type="Gene3D" id="3.40.800.20">
    <property type="entry name" value="Histone deacetylase domain"/>
    <property type="match status" value="1"/>
</dbReference>
<dbReference type="PRINTS" id="PR01270">
    <property type="entry name" value="HDASUPER"/>
</dbReference>
<dbReference type="EMBL" id="CP146612">
    <property type="protein sequence ID" value="WWX25919.1"/>
    <property type="molecule type" value="Genomic_DNA"/>
</dbReference>
<dbReference type="InterPro" id="IPR023696">
    <property type="entry name" value="Ureohydrolase_dom_sf"/>
</dbReference>
<proteinExistence type="inferred from homology"/>
<dbReference type="Proteomes" id="UP001375370">
    <property type="component" value="Chromosome"/>
</dbReference>
<dbReference type="SUPFAM" id="SSF52768">
    <property type="entry name" value="Arginase/deacetylase"/>
    <property type="match status" value="1"/>
</dbReference>
<dbReference type="InterPro" id="IPR000286">
    <property type="entry name" value="HDACs"/>
</dbReference>
<dbReference type="PANTHER" id="PTHR10625">
    <property type="entry name" value="HISTONE DEACETYLASE HDAC1-RELATED"/>
    <property type="match status" value="1"/>
</dbReference>